<dbReference type="AlphaFoldDB" id="A0A0B1YUQ4"/>
<protein>
    <submittedName>
        <fullName evidence="1">Uncharacterized protein</fullName>
    </submittedName>
</protein>
<accession>A0A0B1YUQ4</accession>
<proteinExistence type="predicted"/>
<sequence>MKPPAFTVNALGVMVAISELGVSVIAQQKIGTFAVAFGLFEAHLEPAVWTLKRESVKGVRPSTDGPTASQLVTIVGNGREDLSPGANEVLARAAEAAHKLMHYRHSLLHGYLVPLGETAFFMRNPRWNGEERKRPFGDASIEDYILDMAADVAWVLVRIIAVLRKINDDAETETKLESFASELTRIKPYLGEVARTYRTT</sequence>
<dbReference type="OrthoDB" id="7067737at2"/>
<organism evidence="1 2">
    <name type="scientific">Pseudomonas frederiksbergensis</name>
    <dbReference type="NCBI Taxonomy" id="104087"/>
    <lineage>
        <taxon>Bacteria</taxon>
        <taxon>Pseudomonadati</taxon>
        <taxon>Pseudomonadota</taxon>
        <taxon>Gammaproteobacteria</taxon>
        <taxon>Pseudomonadales</taxon>
        <taxon>Pseudomonadaceae</taxon>
        <taxon>Pseudomonas</taxon>
    </lineage>
</organism>
<dbReference type="EMBL" id="JQGJ01000017">
    <property type="protein sequence ID" value="KHK62519.1"/>
    <property type="molecule type" value="Genomic_DNA"/>
</dbReference>
<comment type="caution">
    <text evidence="1">The sequence shown here is derived from an EMBL/GenBank/DDBJ whole genome shotgun (WGS) entry which is preliminary data.</text>
</comment>
<name>A0A0B1YUQ4_9PSED</name>
<gene>
    <name evidence="1" type="ORF">JZ00_22380</name>
</gene>
<evidence type="ECO:0000313" key="2">
    <source>
        <dbReference type="Proteomes" id="UP000030949"/>
    </source>
</evidence>
<dbReference type="Proteomes" id="UP000030949">
    <property type="component" value="Unassembled WGS sequence"/>
</dbReference>
<reference evidence="2" key="1">
    <citation type="submission" date="2015-03" db="EMBL/GenBank/DDBJ databases">
        <title>Pseudomonas frederiksbergensis hydrocarbon degrader.</title>
        <authorList>
            <person name="Brown L.M."/>
            <person name="Ruiz O.N."/>
            <person name="Mueller S."/>
            <person name="Gunasekera T.S."/>
        </authorList>
    </citation>
    <scope>NUCLEOTIDE SEQUENCE [LARGE SCALE GENOMIC DNA]</scope>
    <source>
        <strain evidence="2">SI8</strain>
    </source>
</reference>
<dbReference type="RefSeq" id="WP_039593392.1">
    <property type="nucleotide sequence ID" value="NZ_JQGJ02000015.1"/>
</dbReference>
<evidence type="ECO:0000313" key="1">
    <source>
        <dbReference type="EMBL" id="KHK62519.1"/>
    </source>
</evidence>